<proteinExistence type="predicted"/>
<dbReference type="Proteomes" id="UP001303046">
    <property type="component" value="Unassembled WGS sequence"/>
</dbReference>
<keyword evidence="2" id="KW-0732">Signal</keyword>
<gene>
    <name evidence="3" type="primary">Necator_chrX.g21369</name>
    <name evidence="3" type="ORF">RB195_021208</name>
</gene>
<protein>
    <submittedName>
        <fullName evidence="3">Uncharacterized protein</fullName>
    </submittedName>
</protein>
<accession>A0ABR1E9V7</accession>
<comment type="caution">
    <text evidence="3">The sequence shown here is derived from an EMBL/GenBank/DDBJ whole genome shotgun (WGS) entry which is preliminary data.</text>
</comment>
<keyword evidence="4" id="KW-1185">Reference proteome</keyword>
<evidence type="ECO:0000256" key="1">
    <source>
        <dbReference type="SAM" id="MobiDB-lite"/>
    </source>
</evidence>
<sequence>MTTSLLIILVVSSVFTSALASPPKLELEEAPVVFGTIHGSPIVAVFHGRSDLIKDDQQEKDTEDDPLGKMGSLMA</sequence>
<feature type="region of interest" description="Disordered" evidence="1">
    <location>
        <begin position="53"/>
        <end position="75"/>
    </location>
</feature>
<evidence type="ECO:0000256" key="2">
    <source>
        <dbReference type="SAM" id="SignalP"/>
    </source>
</evidence>
<evidence type="ECO:0000313" key="4">
    <source>
        <dbReference type="Proteomes" id="UP001303046"/>
    </source>
</evidence>
<feature type="signal peptide" evidence="2">
    <location>
        <begin position="1"/>
        <end position="20"/>
    </location>
</feature>
<evidence type="ECO:0000313" key="3">
    <source>
        <dbReference type="EMBL" id="KAK6759485.1"/>
    </source>
</evidence>
<feature type="chain" id="PRO_5046301689" evidence="2">
    <location>
        <begin position="21"/>
        <end position="75"/>
    </location>
</feature>
<dbReference type="EMBL" id="JAVFWL010000006">
    <property type="protein sequence ID" value="KAK6759485.1"/>
    <property type="molecule type" value="Genomic_DNA"/>
</dbReference>
<organism evidence="3 4">
    <name type="scientific">Necator americanus</name>
    <name type="common">Human hookworm</name>
    <dbReference type="NCBI Taxonomy" id="51031"/>
    <lineage>
        <taxon>Eukaryota</taxon>
        <taxon>Metazoa</taxon>
        <taxon>Ecdysozoa</taxon>
        <taxon>Nematoda</taxon>
        <taxon>Chromadorea</taxon>
        <taxon>Rhabditida</taxon>
        <taxon>Rhabditina</taxon>
        <taxon>Rhabditomorpha</taxon>
        <taxon>Strongyloidea</taxon>
        <taxon>Ancylostomatidae</taxon>
        <taxon>Bunostominae</taxon>
        <taxon>Necator</taxon>
    </lineage>
</organism>
<reference evidence="3 4" key="1">
    <citation type="submission" date="2023-08" db="EMBL/GenBank/DDBJ databases">
        <title>A Necator americanus chromosomal reference genome.</title>
        <authorList>
            <person name="Ilik V."/>
            <person name="Petrzelkova K.J."/>
            <person name="Pardy F."/>
            <person name="Fuh T."/>
            <person name="Niatou-Singa F.S."/>
            <person name="Gouil Q."/>
            <person name="Baker L."/>
            <person name="Ritchie M.E."/>
            <person name="Jex A.R."/>
            <person name="Gazzola D."/>
            <person name="Li H."/>
            <person name="Toshio Fujiwara R."/>
            <person name="Zhan B."/>
            <person name="Aroian R.V."/>
            <person name="Pafco B."/>
            <person name="Schwarz E.M."/>
        </authorList>
    </citation>
    <scope>NUCLEOTIDE SEQUENCE [LARGE SCALE GENOMIC DNA]</scope>
    <source>
        <strain evidence="3 4">Aroian</strain>
        <tissue evidence="3">Whole animal</tissue>
    </source>
</reference>
<name>A0ABR1E9V7_NECAM</name>